<dbReference type="EMBL" id="MEHA01000011">
    <property type="protein sequence ID" value="ODR50420.1"/>
    <property type="molecule type" value="Genomic_DNA"/>
</dbReference>
<dbReference type="GO" id="GO:0007059">
    <property type="term" value="P:chromosome segregation"/>
    <property type="evidence" value="ECO:0007669"/>
    <property type="project" value="TreeGrafter"/>
</dbReference>
<reference evidence="3 4" key="1">
    <citation type="submission" date="2016-08" db="EMBL/GenBank/DDBJ databases">
        <authorList>
            <person name="Seilhamer J.J."/>
        </authorList>
    </citation>
    <scope>NUCLEOTIDE SEQUENCE [LARGE SCALE GENOMIC DNA]</scope>
    <source>
        <strain evidence="3 4">NML150140-1</strain>
    </source>
</reference>
<dbReference type="GO" id="GO:0005694">
    <property type="term" value="C:chromosome"/>
    <property type="evidence" value="ECO:0007669"/>
    <property type="project" value="TreeGrafter"/>
</dbReference>
<dbReference type="PANTHER" id="PTHR33375:SF1">
    <property type="entry name" value="CHROMOSOME-PARTITIONING PROTEIN PARB-RELATED"/>
    <property type="match status" value="1"/>
</dbReference>
<gene>
    <name evidence="3" type="ORF">BEI59_16330</name>
</gene>
<sequence>MGFNIMDLMNGATRAAVEGVDNYEAITLNLDEIKVTKHNRYSMDDLEELATSILMDGLQEPLIIGRVNGEYLLSGGHRRREALVILQNEGHTEITQNIPCRFKDMTETQFRLSLLIGNTFNRKMTDYDLMNQAADWKEVLTQARKEKLLVLEEGKRVRDYVAAVLGEKPTKIAQLEAINNNATEEVKEQFEKGNMKITSAYETSRLSEDAQKEVAAAVEAGADIKSEEIKQMSEEKKKKRKTAEDIAKEQNVSDTDTSEEEKANAKKLHAVKMLEKYYIYLSEEETGILERMLEDCKRRKREYALEED</sequence>
<protein>
    <recommendedName>
        <fullName evidence="2">ParB-like N-terminal domain-containing protein</fullName>
    </recommendedName>
</protein>
<dbReference type="Pfam" id="PF02195">
    <property type="entry name" value="ParB_N"/>
    <property type="match status" value="1"/>
</dbReference>
<dbReference type="AlphaFoldDB" id="A0A1E3UIL5"/>
<dbReference type="RefSeq" id="WP_007037253.1">
    <property type="nucleotide sequence ID" value="NZ_JAYAZY010000024.1"/>
</dbReference>
<dbReference type="InterPro" id="IPR003115">
    <property type="entry name" value="ParB_N"/>
</dbReference>
<evidence type="ECO:0000313" key="3">
    <source>
        <dbReference type="EMBL" id="ODR50420.1"/>
    </source>
</evidence>
<proteinExistence type="predicted"/>
<feature type="compositionally biased region" description="Basic and acidic residues" evidence="1">
    <location>
        <begin position="231"/>
        <end position="248"/>
    </location>
</feature>
<comment type="caution">
    <text evidence="3">The sequence shown here is derived from an EMBL/GenBank/DDBJ whole genome shotgun (WGS) entry which is preliminary data.</text>
</comment>
<dbReference type="InterPro" id="IPR036086">
    <property type="entry name" value="ParB/Sulfiredoxin_sf"/>
</dbReference>
<feature type="domain" description="ParB-like N-terminal" evidence="2">
    <location>
        <begin position="26"/>
        <end position="119"/>
    </location>
</feature>
<feature type="region of interest" description="Disordered" evidence="1">
    <location>
        <begin position="231"/>
        <end position="266"/>
    </location>
</feature>
<dbReference type="SUPFAM" id="SSF110849">
    <property type="entry name" value="ParB/Sulfiredoxin"/>
    <property type="match status" value="1"/>
</dbReference>
<dbReference type="Gene3D" id="3.90.1530.10">
    <property type="entry name" value="Conserved hypothetical protein from pyrococcus furiosus pfu- 392566-001, ParB domain"/>
    <property type="match status" value="1"/>
</dbReference>
<accession>A0A1E3UIL5</accession>
<name>A0A1E3UIL5_9FIRM</name>
<evidence type="ECO:0000259" key="2">
    <source>
        <dbReference type="SMART" id="SM00470"/>
    </source>
</evidence>
<dbReference type="SMART" id="SM00470">
    <property type="entry name" value="ParB"/>
    <property type="match status" value="1"/>
</dbReference>
<evidence type="ECO:0000256" key="1">
    <source>
        <dbReference type="SAM" id="MobiDB-lite"/>
    </source>
</evidence>
<dbReference type="InterPro" id="IPR050336">
    <property type="entry name" value="Chromosome_partition/occlusion"/>
</dbReference>
<dbReference type="PANTHER" id="PTHR33375">
    <property type="entry name" value="CHROMOSOME-PARTITIONING PROTEIN PARB-RELATED"/>
    <property type="match status" value="1"/>
</dbReference>
<dbReference type="Gene3D" id="1.10.10.2830">
    <property type="match status" value="1"/>
</dbReference>
<evidence type="ECO:0000313" key="4">
    <source>
        <dbReference type="Proteomes" id="UP000094271"/>
    </source>
</evidence>
<dbReference type="Proteomes" id="UP000094271">
    <property type="component" value="Unassembled WGS sequence"/>
</dbReference>
<dbReference type="OrthoDB" id="1700487at2"/>
<organism evidence="3 4">
    <name type="scientific">Eisenbergiella tayi</name>
    <dbReference type="NCBI Taxonomy" id="1432052"/>
    <lineage>
        <taxon>Bacteria</taxon>
        <taxon>Bacillati</taxon>
        <taxon>Bacillota</taxon>
        <taxon>Clostridia</taxon>
        <taxon>Lachnospirales</taxon>
        <taxon>Lachnospiraceae</taxon>
        <taxon>Eisenbergiella</taxon>
    </lineage>
</organism>